<name>A0A9J6BJA8_POLVA</name>
<evidence type="ECO:0000313" key="1">
    <source>
        <dbReference type="EMBL" id="KAG5669916.1"/>
    </source>
</evidence>
<keyword evidence="2" id="KW-1185">Reference proteome</keyword>
<accession>A0A9J6BJA8</accession>
<proteinExistence type="predicted"/>
<dbReference type="Proteomes" id="UP001107558">
    <property type="component" value="Chromosome 3"/>
</dbReference>
<comment type="caution">
    <text evidence="1">The sequence shown here is derived from an EMBL/GenBank/DDBJ whole genome shotgun (WGS) entry which is preliminary data.</text>
</comment>
<reference evidence="1" key="1">
    <citation type="submission" date="2021-03" db="EMBL/GenBank/DDBJ databases">
        <title>Chromosome level genome of the anhydrobiotic midge Polypedilum vanderplanki.</title>
        <authorList>
            <person name="Yoshida Y."/>
            <person name="Kikawada T."/>
            <person name="Gusev O."/>
        </authorList>
    </citation>
    <scope>NUCLEOTIDE SEQUENCE</scope>
    <source>
        <strain evidence="1">NIAS01</strain>
        <tissue evidence="1">Whole body or cell culture</tissue>
    </source>
</reference>
<gene>
    <name evidence="1" type="ORF">PVAND_000206</name>
</gene>
<feature type="non-terminal residue" evidence="1">
    <location>
        <position position="475"/>
    </location>
</feature>
<protein>
    <submittedName>
        <fullName evidence="1">Uncharacterized protein</fullName>
    </submittedName>
</protein>
<dbReference type="AlphaFoldDB" id="A0A9J6BJA8"/>
<sequence length="475" mass="55886">DTVIPCFLNHDDFEPDNPLGSNAGNNKIAAFYYTFPVIPHYLLSSPNFIFDGSLFSSHLKNEDLKSCVEPLVNIFVDLETNGIDLNIDNNEKKVYIVLCLLLGDNLAINEMLGLSKSFNSNYFCRFCTILKDESKQTVKECDNSLRSIDTYVHDLESKHNGIISDCYFRKLKYFHPITNYEIDVMHDLYEGVARYDLALILQSFIYEKKLFNLNTLNQIKQTFEYGEIEIDQLFKSKFTENEINVLEKNITLYLERRTRIFGKTLKPKHHFLTHACRCIRKSGPLKFLSCFPFEQRNRITKHYANVCFQRKNLAWSLSYKSATNFNNFLKNHENGFPLEMSYKEKHKTSLTYEELLNQNYINHEILRKIDHDKLLFKLSCLDYKSTTFKIGFCIAINKDHKEIECFKIIDFLLNDDKYYIVGQKQFVKYNTHSQSYLLQRSSSFNKLILFEELDYFPFNMHSNVTGEIGFRLKSL</sequence>
<evidence type="ECO:0000313" key="2">
    <source>
        <dbReference type="Proteomes" id="UP001107558"/>
    </source>
</evidence>
<organism evidence="1 2">
    <name type="scientific">Polypedilum vanderplanki</name>
    <name type="common">Sleeping chironomid midge</name>
    <dbReference type="NCBI Taxonomy" id="319348"/>
    <lineage>
        <taxon>Eukaryota</taxon>
        <taxon>Metazoa</taxon>
        <taxon>Ecdysozoa</taxon>
        <taxon>Arthropoda</taxon>
        <taxon>Hexapoda</taxon>
        <taxon>Insecta</taxon>
        <taxon>Pterygota</taxon>
        <taxon>Neoptera</taxon>
        <taxon>Endopterygota</taxon>
        <taxon>Diptera</taxon>
        <taxon>Nematocera</taxon>
        <taxon>Chironomoidea</taxon>
        <taxon>Chironomidae</taxon>
        <taxon>Chironominae</taxon>
        <taxon>Polypedilum</taxon>
        <taxon>Polypedilum</taxon>
    </lineage>
</organism>
<dbReference type="PANTHER" id="PTHR31912:SF34">
    <property type="entry name" value="NOTOCHORD-RELATED PROTEIN"/>
    <property type="match status" value="1"/>
</dbReference>
<dbReference type="OrthoDB" id="7791174at2759"/>
<dbReference type="EMBL" id="JADBJN010000003">
    <property type="protein sequence ID" value="KAG5669916.1"/>
    <property type="molecule type" value="Genomic_DNA"/>
</dbReference>
<dbReference type="PANTHER" id="PTHR31912">
    <property type="entry name" value="IP13529P"/>
    <property type="match status" value="1"/>
</dbReference>